<keyword evidence="4" id="KW-1185">Reference proteome</keyword>
<dbReference type="AlphaFoldDB" id="A0A2T3ZWD5"/>
<feature type="non-terminal residue" evidence="3">
    <location>
        <position position="1"/>
    </location>
</feature>
<feature type="domain" description="Nephrocystin 3-like N-terminal" evidence="2">
    <location>
        <begin position="2"/>
        <end position="89"/>
    </location>
</feature>
<protein>
    <recommendedName>
        <fullName evidence="2">Nephrocystin 3-like N-terminal domain-containing protein</fullName>
    </recommendedName>
</protein>
<keyword evidence="1" id="KW-0677">Repeat</keyword>
<dbReference type="GeneID" id="36633613"/>
<gene>
    <name evidence="3" type="ORF">M431DRAFT_98298</name>
</gene>
<dbReference type="InterPro" id="IPR056884">
    <property type="entry name" value="NPHP3-like_N"/>
</dbReference>
<evidence type="ECO:0000313" key="4">
    <source>
        <dbReference type="Proteomes" id="UP000241690"/>
    </source>
</evidence>
<reference evidence="3 4" key="1">
    <citation type="submission" date="2016-07" db="EMBL/GenBank/DDBJ databases">
        <title>Multiple horizontal gene transfer events from other fungi enriched the ability of initially mycotrophic Trichoderma (Ascomycota) to feed on dead plant biomass.</title>
        <authorList>
            <consortium name="DOE Joint Genome Institute"/>
            <person name="Aerts A."/>
            <person name="Atanasova L."/>
            <person name="Chenthamara K."/>
            <person name="Zhang J."/>
            <person name="Grujic M."/>
            <person name="Henrissat B."/>
            <person name="Kuo A."/>
            <person name="Salamov A."/>
            <person name="Lipzen A."/>
            <person name="Labutti K."/>
            <person name="Barry K."/>
            <person name="Miao Y."/>
            <person name="Rahimi M.J."/>
            <person name="Shen Q."/>
            <person name="Grigoriev I.V."/>
            <person name="Kubicek C.P."/>
            <person name="Druzhinina I.S."/>
        </authorList>
    </citation>
    <scope>NUCLEOTIDE SEQUENCE [LARGE SCALE GENOMIC DNA]</scope>
    <source>
        <strain evidence="3 4">CBS 226.95</strain>
    </source>
</reference>
<dbReference type="Proteomes" id="UP000241690">
    <property type="component" value="Unassembled WGS sequence"/>
</dbReference>
<evidence type="ECO:0000313" key="3">
    <source>
        <dbReference type="EMBL" id="PTB49120.1"/>
    </source>
</evidence>
<name>A0A2T3ZWD5_TRIHA</name>
<dbReference type="RefSeq" id="XP_024768797.1">
    <property type="nucleotide sequence ID" value="XM_024925030.1"/>
</dbReference>
<dbReference type="PANTHER" id="PTHR10039:SF5">
    <property type="entry name" value="NACHT DOMAIN-CONTAINING PROTEIN"/>
    <property type="match status" value="1"/>
</dbReference>
<sequence length="92" mass="10868">NGVLWIKGNPGTGKSTLMKRILQYCEEKLFKNSLIAAYFFNARGDSFEQTPIGMLRSLVYQLIHKESSTYEPFIPRFRDKQQKHTEWAWREP</sequence>
<evidence type="ECO:0000256" key="1">
    <source>
        <dbReference type="ARBA" id="ARBA00022737"/>
    </source>
</evidence>
<evidence type="ECO:0000259" key="2">
    <source>
        <dbReference type="Pfam" id="PF24883"/>
    </source>
</evidence>
<organism evidence="3 4">
    <name type="scientific">Trichoderma harzianum CBS 226.95</name>
    <dbReference type="NCBI Taxonomy" id="983964"/>
    <lineage>
        <taxon>Eukaryota</taxon>
        <taxon>Fungi</taxon>
        <taxon>Dikarya</taxon>
        <taxon>Ascomycota</taxon>
        <taxon>Pezizomycotina</taxon>
        <taxon>Sordariomycetes</taxon>
        <taxon>Hypocreomycetidae</taxon>
        <taxon>Hypocreales</taxon>
        <taxon>Hypocreaceae</taxon>
        <taxon>Trichoderma</taxon>
    </lineage>
</organism>
<dbReference type="PANTHER" id="PTHR10039">
    <property type="entry name" value="AMELOGENIN"/>
    <property type="match status" value="1"/>
</dbReference>
<dbReference type="Pfam" id="PF24883">
    <property type="entry name" value="NPHP3_N"/>
    <property type="match status" value="1"/>
</dbReference>
<dbReference type="EMBL" id="KZ679694">
    <property type="protein sequence ID" value="PTB49120.1"/>
    <property type="molecule type" value="Genomic_DNA"/>
</dbReference>
<dbReference type="InterPro" id="IPR027417">
    <property type="entry name" value="P-loop_NTPase"/>
</dbReference>
<accession>A0A2T3ZWD5</accession>
<dbReference type="Gene3D" id="3.40.50.300">
    <property type="entry name" value="P-loop containing nucleotide triphosphate hydrolases"/>
    <property type="match status" value="1"/>
</dbReference>
<proteinExistence type="predicted"/>
<dbReference type="SUPFAM" id="SSF52540">
    <property type="entry name" value="P-loop containing nucleoside triphosphate hydrolases"/>
    <property type="match status" value="1"/>
</dbReference>